<name>A0AAE0E902_9ROSI</name>
<dbReference type="Pfam" id="PF00560">
    <property type="entry name" value="LRR_1"/>
    <property type="match status" value="2"/>
</dbReference>
<keyword evidence="5" id="KW-0472">Membrane</keyword>
<dbReference type="PANTHER" id="PTHR48063:SF98">
    <property type="entry name" value="LRR RECEPTOR-LIKE SERINE_THREONINE-PROTEIN KINASE FLS2"/>
    <property type="match status" value="1"/>
</dbReference>
<keyword evidence="7" id="KW-0325">Glycoprotein</keyword>
<dbReference type="EMBL" id="JANJYJ010000004">
    <property type="protein sequence ID" value="KAK3219022.1"/>
    <property type="molecule type" value="Genomic_DNA"/>
</dbReference>
<dbReference type="InterPro" id="IPR046956">
    <property type="entry name" value="RLP23-like"/>
</dbReference>
<dbReference type="Gene3D" id="3.80.10.10">
    <property type="entry name" value="Ribonuclease Inhibitor"/>
    <property type="match status" value="1"/>
</dbReference>
<keyword evidence="3" id="KW-0732">Signal</keyword>
<comment type="caution">
    <text evidence="8">The sequence shown here is derived from an EMBL/GenBank/DDBJ whole genome shotgun (WGS) entry which is preliminary data.</text>
</comment>
<keyword evidence="6" id="KW-0675">Receptor</keyword>
<evidence type="ECO:0000256" key="3">
    <source>
        <dbReference type="ARBA" id="ARBA00022729"/>
    </source>
</evidence>
<dbReference type="SUPFAM" id="SSF52058">
    <property type="entry name" value="L domain-like"/>
    <property type="match status" value="1"/>
</dbReference>
<proteinExistence type="predicted"/>
<reference evidence="8" key="1">
    <citation type="journal article" date="2023" name="Plant J.">
        <title>Genome sequences and population genomics provide insights into the demographic history, inbreeding, and mutation load of two 'living fossil' tree species of Dipteronia.</title>
        <authorList>
            <person name="Feng Y."/>
            <person name="Comes H.P."/>
            <person name="Chen J."/>
            <person name="Zhu S."/>
            <person name="Lu R."/>
            <person name="Zhang X."/>
            <person name="Li P."/>
            <person name="Qiu J."/>
            <person name="Olsen K.M."/>
            <person name="Qiu Y."/>
        </authorList>
    </citation>
    <scope>NUCLEOTIDE SEQUENCE</scope>
    <source>
        <strain evidence="8">NBL</strain>
    </source>
</reference>
<dbReference type="InterPro" id="IPR001611">
    <property type="entry name" value="Leu-rich_rpt"/>
</dbReference>
<evidence type="ECO:0000256" key="7">
    <source>
        <dbReference type="ARBA" id="ARBA00023180"/>
    </source>
</evidence>
<evidence type="ECO:0000256" key="1">
    <source>
        <dbReference type="ARBA" id="ARBA00004479"/>
    </source>
</evidence>
<dbReference type="AlphaFoldDB" id="A0AAE0E902"/>
<evidence type="ECO:0000313" key="9">
    <source>
        <dbReference type="Proteomes" id="UP001281410"/>
    </source>
</evidence>
<keyword evidence="9" id="KW-1185">Reference proteome</keyword>
<dbReference type="GO" id="GO:0016020">
    <property type="term" value="C:membrane"/>
    <property type="evidence" value="ECO:0007669"/>
    <property type="project" value="UniProtKB-SubCell"/>
</dbReference>
<evidence type="ECO:0000256" key="5">
    <source>
        <dbReference type="ARBA" id="ARBA00023136"/>
    </source>
</evidence>
<dbReference type="InterPro" id="IPR032675">
    <property type="entry name" value="LRR_dom_sf"/>
</dbReference>
<protein>
    <submittedName>
        <fullName evidence="8">Uncharacterized protein</fullName>
    </submittedName>
</protein>
<accession>A0AAE0E902</accession>
<evidence type="ECO:0000313" key="8">
    <source>
        <dbReference type="EMBL" id="KAK3219022.1"/>
    </source>
</evidence>
<organism evidence="8 9">
    <name type="scientific">Dipteronia sinensis</name>
    <dbReference type="NCBI Taxonomy" id="43782"/>
    <lineage>
        <taxon>Eukaryota</taxon>
        <taxon>Viridiplantae</taxon>
        <taxon>Streptophyta</taxon>
        <taxon>Embryophyta</taxon>
        <taxon>Tracheophyta</taxon>
        <taxon>Spermatophyta</taxon>
        <taxon>Magnoliopsida</taxon>
        <taxon>eudicotyledons</taxon>
        <taxon>Gunneridae</taxon>
        <taxon>Pentapetalae</taxon>
        <taxon>rosids</taxon>
        <taxon>malvids</taxon>
        <taxon>Sapindales</taxon>
        <taxon>Sapindaceae</taxon>
        <taxon>Hippocastanoideae</taxon>
        <taxon>Acereae</taxon>
        <taxon>Dipteronia</taxon>
    </lineage>
</organism>
<sequence>MWKGVDREYDKNLTYLKSIDLSSSKLSGEIPVEITTLEGLRSLNLSRNSLTGPITPKIGNLNLLDSLALSRKIPFNTKLQSVDAHEYAGNPKLCESPLPNKCLEAESPTTITRYEDNEDGIVTPEFFICAAIGFTVGFRGILGSLILNRSLRHAYLEFLNQTKDRLYVAMVLNIAKLQRWPTTRS</sequence>
<evidence type="ECO:0000256" key="4">
    <source>
        <dbReference type="ARBA" id="ARBA00022989"/>
    </source>
</evidence>
<comment type="subcellular location">
    <subcellularLocation>
        <location evidence="1">Membrane</location>
        <topology evidence="1">Single-pass type I membrane protein</topology>
    </subcellularLocation>
</comment>
<gene>
    <name evidence="8" type="ORF">Dsin_012992</name>
</gene>
<dbReference type="Proteomes" id="UP001281410">
    <property type="component" value="Unassembled WGS sequence"/>
</dbReference>
<evidence type="ECO:0000256" key="2">
    <source>
        <dbReference type="ARBA" id="ARBA00022692"/>
    </source>
</evidence>
<keyword evidence="4" id="KW-1133">Transmembrane helix</keyword>
<dbReference type="PANTHER" id="PTHR48063">
    <property type="entry name" value="LRR RECEPTOR-LIKE KINASE"/>
    <property type="match status" value="1"/>
</dbReference>
<evidence type="ECO:0000256" key="6">
    <source>
        <dbReference type="ARBA" id="ARBA00023170"/>
    </source>
</evidence>
<keyword evidence="2" id="KW-0812">Transmembrane</keyword>